<evidence type="ECO:0000259" key="2">
    <source>
        <dbReference type="Pfam" id="PF09423"/>
    </source>
</evidence>
<dbReference type="Pfam" id="PF16655">
    <property type="entry name" value="PhoD_N"/>
    <property type="match status" value="1"/>
</dbReference>
<dbReference type="CDD" id="cd07389">
    <property type="entry name" value="MPP_PhoD"/>
    <property type="match status" value="1"/>
</dbReference>
<proteinExistence type="predicted"/>
<reference evidence="4" key="1">
    <citation type="journal article" date="2022" name="Front. Microbiol.">
        <title>Genome-based taxonomic rearrangement of Oceanobacter-related bacteria including the description of Thalassolituus hydrocarbonoclasticus sp. nov. and Thalassolituus pacificus sp. nov. and emended description of the genus Thalassolituus.</title>
        <authorList>
            <person name="Dong C."/>
            <person name="Wei L."/>
            <person name="Wang J."/>
            <person name="Lai Q."/>
            <person name="Huang Z."/>
            <person name="Shao Z."/>
        </authorList>
    </citation>
    <scope>NUCLEOTIDE SEQUENCE</scope>
    <source>
        <strain evidence="4">59MF3M-4</strain>
    </source>
</reference>
<dbReference type="InterPro" id="IPR052900">
    <property type="entry name" value="Phospholipid_Metab_Enz"/>
</dbReference>
<feature type="domain" description="PhoD-like phosphatase metallophosphatase" evidence="2">
    <location>
        <begin position="166"/>
        <end position="500"/>
    </location>
</feature>
<dbReference type="RefSeq" id="WP_260976822.1">
    <property type="nucleotide sequence ID" value="NZ_JAOANI010000020.1"/>
</dbReference>
<dbReference type="InterPro" id="IPR032093">
    <property type="entry name" value="PhoD_N"/>
</dbReference>
<dbReference type="Proteomes" id="UP001147830">
    <property type="component" value="Unassembled WGS sequence"/>
</dbReference>
<dbReference type="InterPro" id="IPR029052">
    <property type="entry name" value="Metallo-depent_PP-like"/>
</dbReference>
<feature type="chain" id="PRO_5040722069" evidence="1">
    <location>
        <begin position="31"/>
        <end position="583"/>
    </location>
</feature>
<protein>
    <submittedName>
        <fullName evidence="4">Alkaline phosphatase D family protein</fullName>
    </submittedName>
</protein>
<dbReference type="InterPro" id="IPR038607">
    <property type="entry name" value="PhoD-like_sf"/>
</dbReference>
<organism evidence="4 5">
    <name type="scientific">Thalassolituus pacificus</name>
    <dbReference type="NCBI Taxonomy" id="2975440"/>
    <lineage>
        <taxon>Bacteria</taxon>
        <taxon>Pseudomonadati</taxon>
        <taxon>Pseudomonadota</taxon>
        <taxon>Gammaproteobacteria</taxon>
        <taxon>Oceanospirillales</taxon>
        <taxon>Oceanospirillaceae</taxon>
        <taxon>Thalassolituus</taxon>
    </lineage>
</organism>
<keyword evidence="5" id="KW-1185">Reference proteome</keyword>
<name>A0A9X3ASG6_9GAMM</name>
<dbReference type="EMBL" id="JAOANI010000020">
    <property type="protein sequence ID" value="MCT7359959.1"/>
    <property type="molecule type" value="Genomic_DNA"/>
</dbReference>
<accession>A0A9X3ASG6</accession>
<dbReference type="Gene3D" id="2.60.40.380">
    <property type="entry name" value="Purple acid phosphatase-like, N-terminal"/>
    <property type="match status" value="1"/>
</dbReference>
<dbReference type="PANTHER" id="PTHR43606">
    <property type="entry name" value="PHOSPHATASE, PUTATIVE (AFU_ORTHOLOGUE AFUA_6G08710)-RELATED"/>
    <property type="match status" value="1"/>
</dbReference>
<dbReference type="PROSITE" id="PS51318">
    <property type="entry name" value="TAT"/>
    <property type="match status" value="1"/>
</dbReference>
<evidence type="ECO:0000313" key="4">
    <source>
        <dbReference type="EMBL" id="MCT7359959.1"/>
    </source>
</evidence>
<gene>
    <name evidence="4" type="ORF">NYR02_13145</name>
</gene>
<dbReference type="Gene3D" id="3.60.21.70">
    <property type="entry name" value="PhoD-like phosphatase"/>
    <property type="match status" value="1"/>
</dbReference>
<dbReference type="PANTHER" id="PTHR43606:SF2">
    <property type="entry name" value="ALKALINE PHOSPHATASE FAMILY PROTEIN (AFU_ORTHOLOGUE AFUA_5G03860)"/>
    <property type="match status" value="1"/>
</dbReference>
<feature type="domain" description="Phospholipase D N-terminal" evidence="3">
    <location>
        <begin position="63"/>
        <end position="154"/>
    </location>
</feature>
<dbReference type="InterPro" id="IPR006311">
    <property type="entry name" value="TAT_signal"/>
</dbReference>
<dbReference type="InterPro" id="IPR018946">
    <property type="entry name" value="PhoD-like_MPP"/>
</dbReference>
<dbReference type="SUPFAM" id="SSF56300">
    <property type="entry name" value="Metallo-dependent phosphatases"/>
    <property type="match status" value="1"/>
</dbReference>
<comment type="caution">
    <text evidence="4">The sequence shown here is derived from an EMBL/GenBank/DDBJ whole genome shotgun (WGS) entry which is preliminary data.</text>
</comment>
<evidence type="ECO:0000259" key="3">
    <source>
        <dbReference type="Pfam" id="PF16655"/>
    </source>
</evidence>
<dbReference type="Pfam" id="PF09423">
    <property type="entry name" value="PhoD"/>
    <property type="match status" value="1"/>
</dbReference>
<reference evidence="4" key="2">
    <citation type="submission" date="2022-08" db="EMBL/GenBank/DDBJ databases">
        <authorList>
            <person name="Dong C."/>
        </authorList>
    </citation>
    <scope>NUCLEOTIDE SEQUENCE</scope>
    <source>
        <strain evidence="4">59MF3M-4</strain>
    </source>
</reference>
<feature type="signal peptide" evidence="1">
    <location>
        <begin position="1"/>
        <end position="30"/>
    </location>
</feature>
<dbReference type="AlphaFoldDB" id="A0A9X3ASG6"/>
<evidence type="ECO:0000256" key="1">
    <source>
        <dbReference type="SAM" id="SignalP"/>
    </source>
</evidence>
<evidence type="ECO:0000313" key="5">
    <source>
        <dbReference type="Proteomes" id="UP001147830"/>
    </source>
</evidence>
<keyword evidence="1" id="KW-0732">Signal</keyword>
<sequence length="583" mass="64917">MTLTRRNFLVNSSRSAASLGMAAAAGPALAGGGLSGAALANAFLPQQDDLMAVPRSSAFPFQHGVASGDPLTERVILWTRITPPALAETYSIPYRWRIARDPQLRELVNEGFGYTDISRDFTVKVDADGLQAGQSYYYVFEALGQMSDVGRTRTLPQGRVEHLRIAFTSCSNYARGYFNVYKELAQRSDLDVVLHLGDYIYEYANLDAGLNSGRIHQPPREITTLDDYRQRHACYKTDADLQEVHRQHPFMVIWDDHEVANNAWPGGADNHTEGEEGRWQDRLNGAVQAYMEWMPIREMQAGQQGIYRNFRFGDLLDLSLLDTRLAGRDAQAADNADRNRAERTLLGYEQEGWLADTLTSAQQENIRWKLLGQQVMVGQLGTNDTPFNYDQWDGYPAARQRLFDSVRKAAVDNWVVLTGDIHSSWAMELHDDPFADEPGPALGVELVTPAVTSPGIESYPQAQLASRSLQALLPHLNFVDFYYRGYVLLDITHERLQAEWWVVDNIDSHRYVSECLRALVVPSGESVLRPAAALSASKAAAAPAPGFSPGFAWLRHWRRDQASNLLDGMLAAQDNVGSVLPGG</sequence>